<comment type="subcellular location">
    <subcellularLocation>
        <location evidence="2">Endoplasmic reticulum membrane</location>
    </subcellularLocation>
</comment>
<dbReference type="STRING" id="1314785.A0A165CE37"/>
<evidence type="ECO:0000313" key="14">
    <source>
        <dbReference type="EMBL" id="KZT02646.1"/>
    </source>
</evidence>
<dbReference type="PANTHER" id="PTHR21528:SF0">
    <property type="entry name" value="DEHYDRODOLICHYL DIPHOSPHATE SYNTHASE COMPLEX SUBUNIT NUS1"/>
    <property type="match status" value="1"/>
</dbReference>
<keyword evidence="7" id="KW-0812">Transmembrane</keyword>
<dbReference type="InterPro" id="IPR036424">
    <property type="entry name" value="UPP_synth-like_sf"/>
</dbReference>
<name>A0A165CE37_9APHY</name>
<dbReference type="UniPathway" id="UPA00378"/>
<evidence type="ECO:0000256" key="10">
    <source>
        <dbReference type="ARBA" id="ARBA00022989"/>
    </source>
</evidence>
<evidence type="ECO:0000256" key="5">
    <source>
        <dbReference type="ARBA" id="ARBA00012596"/>
    </source>
</evidence>
<comment type="pathway">
    <text evidence="3">Protein modification; protein glycosylation.</text>
</comment>
<dbReference type="GO" id="GO:0045547">
    <property type="term" value="F:ditrans,polycis-polyprenyl diphosphate synthase [(2E,6E)-farnesyl diphosphate specific] activity"/>
    <property type="evidence" value="ECO:0007669"/>
    <property type="project" value="UniProtKB-EC"/>
</dbReference>
<keyword evidence="15" id="KW-1185">Reference proteome</keyword>
<dbReference type="GO" id="GO:1904423">
    <property type="term" value="C:dehydrodolichyl diphosphate synthase complex"/>
    <property type="evidence" value="ECO:0007669"/>
    <property type="project" value="InterPro"/>
</dbReference>
<dbReference type="EMBL" id="KV427650">
    <property type="protein sequence ID" value="KZT02646.1"/>
    <property type="molecule type" value="Genomic_DNA"/>
</dbReference>
<dbReference type="RefSeq" id="XP_040760386.1">
    <property type="nucleotide sequence ID" value="XM_040904932.1"/>
</dbReference>
<dbReference type="GeneID" id="63821962"/>
<dbReference type="FunCoup" id="A0A165CE37">
    <property type="interactions" value="258"/>
</dbReference>
<comment type="similarity">
    <text evidence="4">Belongs to the UPP synthase family.</text>
</comment>
<evidence type="ECO:0000256" key="13">
    <source>
        <dbReference type="SAM" id="MobiDB-lite"/>
    </source>
</evidence>
<keyword evidence="6" id="KW-0808">Transferase</keyword>
<dbReference type="AlphaFoldDB" id="A0A165CE37"/>
<dbReference type="PANTHER" id="PTHR21528">
    <property type="entry name" value="DEHYDRODOLICHYL DIPHOSPHATE SYNTHASE COMPLEX SUBUNIT NUS1"/>
    <property type="match status" value="1"/>
</dbReference>
<evidence type="ECO:0000256" key="6">
    <source>
        <dbReference type="ARBA" id="ARBA00022679"/>
    </source>
</evidence>
<dbReference type="SUPFAM" id="SSF64005">
    <property type="entry name" value="Undecaprenyl diphosphate synthase"/>
    <property type="match status" value="1"/>
</dbReference>
<feature type="region of interest" description="Disordered" evidence="13">
    <location>
        <begin position="122"/>
        <end position="147"/>
    </location>
</feature>
<evidence type="ECO:0000256" key="12">
    <source>
        <dbReference type="ARBA" id="ARBA00047353"/>
    </source>
</evidence>
<comment type="cofactor">
    <cofactor evidence="1">
        <name>Mg(2+)</name>
        <dbReference type="ChEBI" id="CHEBI:18420"/>
    </cofactor>
</comment>
<dbReference type="Proteomes" id="UP000076871">
    <property type="component" value="Unassembled WGS sequence"/>
</dbReference>
<evidence type="ECO:0000256" key="7">
    <source>
        <dbReference type="ARBA" id="ARBA00022692"/>
    </source>
</evidence>
<evidence type="ECO:0000256" key="8">
    <source>
        <dbReference type="ARBA" id="ARBA00022824"/>
    </source>
</evidence>
<evidence type="ECO:0000256" key="11">
    <source>
        <dbReference type="ARBA" id="ARBA00023136"/>
    </source>
</evidence>
<keyword evidence="9" id="KW-0460">Magnesium</keyword>
<evidence type="ECO:0000313" key="15">
    <source>
        <dbReference type="Proteomes" id="UP000076871"/>
    </source>
</evidence>
<evidence type="ECO:0000256" key="1">
    <source>
        <dbReference type="ARBA" id="ARBA00001946"/>
    </source>
</evidence>
<gene>
    <name evidence="14" type="ORF">LAESUDRAFT_661349</name>
</gene>
<accession>A0A165CE37</accession>
<protein>
    <recommendedName>
        <fullName evidence="5">ditrans,polycis-polyprenyl diphosphate synthase [(2E,6E)-farnesyldiphosphate specific]</fullName>
        <ecNumber evidence="5">2.5.1.87</ecNumber>
    </recommendedName>
</protein>
<reference evidence="14 15" key="1">
    <citation type="journal article" date="2016" name="Mol. Biol. Evol.">
        <title>Comparative Genomics of Early-Diverging Mushroom-Forming Fungi Provides Insights into the Origins of Lignocellulose Decay Capabilities.</title>
        <authorList>
            <person name="Nagy L.G."/>
            <person name="Riley R."/>
            <person name="Tritt A."/>
            <person name="Adam C."/>
            <person name="Daum C."/>
            <person name="Floudas D."/>
            <person name="Sun H."/>
            <person name="Yadav J.S."/>
            <person name="Pangilinan J."/>
            <person name="Larsson K.H."/>
            <person name="Matsuura K."/>
            <person name="Barry K."/>
            <person name="Labutti K."/>
            <person name="Kuo R."/>
            <person name="Ohm R.A."/>
            <person name="Bhattacharya S.S."/>
            <person name="Shirouzu T."/>
            <person name="Yoshinaga Y."/>
            <person name="Martin F.M."/>
            <person name="Grigoriev I.V."/>
            <person name="Hibbett D.S."/>
        </authorList>
    </citation>
    <scope>NUCLEOTIDE SEQUENCE [LARGE SCALE GENOMIC DNA]</scope>
    <source>
        <strain evidence="14 15">93-53</strain>
    </source>
</reference>
<proteinExistence type="inferred from homology"/>
<organism evidence="14 15">
    <name type="scientific">Laetiporus sulphureus 93-53</name>
    <dbReference type="NCBI Taxonomy" id="1314785"/>
    <lineage>
        <taxon>Eukaryota</taxon>
        <taxon>Fungi</taxon>
        <taxon>Dikarya</taxon>
        <taxon>Basidiomycota</taxon>
        <taxon>Agaricomycotina</taxon>
        <taxon>Agaricomycetes</taxon>
        <taxon>Polyporales</taxon>
        <taxon>Laetiporus</taxon>
    </lineage>
</organism>
<dbReference type="InterPro" id="IPR038887">
    <property type="entry name" value="Nus1/NgBR"/>
</dbReference>
<dbReference type="GO" id="GO:0005789">
    <property type="term" value="C:endoplasmic reticulum membrane"/>
    <property type="evidence" value="ECO:0007669"/>
    <property type="project" value="UniProtKB-SubCell"/>
</dbReference>
<evidence type="ECO:0000256" key="4">
    <source>
        <dbReference type="ARBA" id="ARBA00005432"/>
    </source>
</evidence>
<keyword evidence="10" id="KW-1133">Transmembrane helix</keyword>
<evidence type="ECO:0000256" key="2">
    <source>
        <dbReference type="ARBA" id="ARBA00004586"/>
    </source>
</evidence>
<dbReference type="InParanoid" id="A0A165CE37"/>
<sequence length="332" mass="37660">MSWLASVVLAILHSVYWLVIRLQSLLTIKNDPEFLTAERKKVPKHLALLLVTDDAVDAEEAESLLAESVERAAAWCRKVGIARLTVYDREGILEKASLDIRERLQKHLDIYSVETNDEFELEFPLTPPSSEDSDSQPSTPDAEHSPFELNVRTLHVSDAVSKTHKKALGVKTTLRHRRSEHVGREPTVAPLTVHILSRQSGKPAISQVASALLHKRRTDLRESCPPAASDEFPMFTERDLNDILEGKEGFPSPELMIIYRISPRTARMPLELHGFPPWQIRLTEFYFDELPNKWRWWRPSESGASGAGQPLQETTFRRALDDFAAAEMRLGK</sequence>
<dbReference type="EC" id="2.5.1.87" evidence="5"/>
<evidence type="ECO:0000256" key="9">
    <source>
        <dbReference type="ARBA" id="ARBA00022842"/>
    </source>
</evidence>
<evidence type="ECO:0000256" key="3">
    <source>
        <dbReference type="ARBA" id="ARBA00004922"/>
    </source>
</evidence>
<keyword evidence="8" id="KW-0256">Endoplasmic reticulum</keyword>
<keyword evidence="11" id="KW-0472">Membrane</keyword>
<dbReference type="Gene3D" id="3.40.1180.10">
    <property type="entry name" value="Decaprenyl diphosphate synthase-like"/>
    <property type="match status" value="1"/>
</dbReference>
<comment type="catalytic activity">
    <reaction evidence="12">
        <text>n isopentenyl diphosphate + (2E,6E)-farnesyl diphosphate = a di-trans,poly-cis-polyprenyl diphosphate + n diphosphate</text>
        <dbReference type="Rhea" id="RHEA:53008"/>
        <dbReference type="Rhea" id="RHEA-COMP:19494"/>
        <dbReference type="ChEBI" id="CHEBI:33019"/>
        <dbReference type="ChEBI" id="CHEBI:128769"/>
        <dbReference type="ChEBI" id="CHEBI:136960"/>
        <dbReference type="ChEBI" id="CHEBI:175763"/>
        <dbReference type="EC" id="2.5.1.87"/>
    </reaction>
</comment>
<dbReference type="OrthoDB" id="3057168at2759"/>